<organism evidence="2 3">
    <name type="scientific">candidate division CSSED10-310 bacterium</name>
    <dbReference type="NCBI Taxonomy" id="2855610"/>
    <lineage>
        <taxon>Bacteria</taxon>
        <taxon>Bacteria division CSSED10-310</taxon>
    </lineage>
</organism>
<evidence type="ECO:0000313" key="3">
    <source>
        <dbReference type="Proteomes" id="UP001594351"/>
    </source>
</evidence>
<dbReference type="Proteomes" id="UP001594351">
    <property type="component" value="Unassembled WGS sequence"/>
</dbReference>
<dbReference type="EMBL" id="JBHPBY010000018">
    <property type="protein sequence ID" value="MFC1849043.1"/>
    <property type="molecule type" value="Genomic_DNA"/>
</dbReference>
<evidence type="ECO:0000313" key="2">
    <source>
        <dbReference type="EMBL" id="MFC1849043.1"/>
    </source>
</evidence>
<comment type="caution">
    <text evidence="2">The sequence shown here is derived from an EMBL/GenBank/DDBJ whole genome shotgun (WGS) entry which is preliminary data.</text>
</comment>
<accession>A0ABV6YSI5</accession>
<sequence length="133" mass="14596">MFCPNCGAEYRTGFIQCVDCQVDLVPELSSEPEKITEEPIELVTILTTIDFPFLTVVKSILESADIPCFTRGEEVLSVFPGLPMGRSSGDEGGIVAVQVPRDRAEEAEKLLVQLTEEDQEQIAPGDLPDDDHD</sequence>
<evidence type="ECO:0008006" key="4">
    <source>
        <dbReference type="Google" id="ProtNLM"/>
    </source>
</evidence>
<name>A0ABV6YSI5_UNCC1</name>
<gene>
    <name evidence="2" type="ORF">ACFL27_02430</name>
</gene>
<proteinExistence type="predicted"/>
<evidence type="ECO:0000256" key="1">
    <source>
        <dbReference type="SAM" id="MobiDB-lite"/>
    </source>
</evidence>
<keyword evidence="3" id="KW-1185">Reference proteome</keyword>
<protein>
    <recommendedName>
        <fullName evidence="4">DUF2007 domain-containing protein</fullName>
    </recommendedName>
</protein>
<feature type="region of interest" description="Disordered" evidence="1">
    <location>
        <begin position="114"/>
        <end position="133"/>
    </location>
</feature>
<reference evidence="2 3" key="1">
    <citation type="submission" date="2024-09" db="EMBL/GenBank/DDBJ databases">
        <title>Laminarin stimulates single cell rates of sulfate reduction while oxygen inhibits transcriptomic activity in coastal marine sediment.</title>
        <authorList>
            <person name="Lindsay M."/>
            <person name="Orcutt B."/>
            <person name="Emerson D."/>
            <person name="Stepanauskas R."/>
            <person name="D'Angelo T."/>
        </authorList>
    </citation>
    <scope>NUCLEOTIDE SEQUENCE [LARGE SCALE GENOMIC DNA]</scope>
    <source>
        <strain evidence="2">SAG AM-311-K15</strain>
    </source>
</reference>